<dbReference type="RefSeq" id="WP_039143625.1">
    <property type="nucleotide sequence ID" value="NZ_JSVC01000027.1"/>
</dbReference>
<accession>A0A0C1IQY6</accession>
<dbReference type="STRING" id="1349421.OI18_20955"/>
<protein>
    <submittedName>
        <fullName evidence="1">Uncharacterized protein</fullName>
    </submittedName>
</protein>
<sequence length="297" mass="34148">MKRTIVFSVAVFILAFLVISYIPVTISHAVKVSYPMDKTMEQFLSSKSLAKWYNEDSTQYKLKVTPINPATLNVYATDANDRKRHIVITMTPDASNPLTTIVTMKMKGHITEKLFPGRPPKNNLSQLLNKLQAYMEDSERMYGFRIRKTLVSDTTFIFMTRTVPTTSKQEETKKIFNDLISFAAANNITYNGVRIFHTERINRETIQLFASIGVSSYVPDHPSDSILVKHMPYKKNLLEAEFEGKYGDADSVYQALDAYKTDRNLINMAIPYQKFITPGYGFSDTQRVRINVYYPYY</sequence>
<name>A0A0C1IQY6_9BACT</name>
<organism evidence="1 2">
    <name type="scientific">Flavihumibacter solisilvae</name>
    <dbReference type="NCBI Taxonomy" id="1349421"/>
    <lineage>
        <taxon>Bacteria</taxon>
        <taxon>Pseudomonadati</taxon>
        <taxon>Bacteroidota</taxon>
        <taxon>Chitinophagia</taxon>
        <taxon>Chitinophagales</taxon>
        <taxon>Chitinophagaceae</taxon>
        <taxon>Flavihumibacter</taxon>
    </lineage>
</organism>
<dbReference type="AlphaFoldDB" id="A0A0C1IQY6"/>
<dbReference type="EMBL" id="JSVC01000027">
    <property type="protein sequence ID" value="KIC92884.1"/>
    <property type="molecule type" value="Genomic_DNA"/>
</dbReference>
<reference evidence="1 2" key="1">
    <citation type="submission" date="2014-11" db="EMBL/GenBank/DDBJ databases">
        <title>Genome sequence of Flavihumibacter solisilvae 3-3.</title>
        <authorList>
            <person name="Zhou G."/>
            <person name="Li M."/>
            <person name="Wang G."/>
        </authorList>
    </citation>
    <scope>NUCLEOTIDE SEQUENCE [LARGE SCALE GENOMIC DNA]</scope>
    <source>
        <strain evidence="1 2">3-3</strain>
    </source>
</reference>
<gene>
    <name evidence="1" type="ORF">OI18_20955</name>
</gene>
<evidence type="ECO:0000313" key="2">
    <source>
        <dbReference type="Proteomes" id="UP000031408"/>
    </source>
</evidence>
<dbReference type="InterPro" id="IPR011256">
    <property type="entry name" value="Reg_factor_effector_dom_sf"/>
</dbReference>
<evidence type="ECO:0000313" key="1">
    <source>
        <dbReference type="EMBL" id="KIC92884.1"/>
    </source>
</evidence>
<dbReference type="Gene3D" id="3.20.80.10">
    <property type="entry name" value="Regulatory factor, effector binding domain"/>
    <property type="match status" value="1"/>
</dbReference>
<dbReference type="OrthoDB" id="1421367at2"/>
<comment type="caution">
    <text evidence="1">The sequence shown here is derived from an EMBL/GenBank/DDBJ whole genome shotgun (WGS) entry which is preliminary data.</text>
</comment>
<proteinExistence type="predicted"/>
<keyword evidence="2" id="KW-1185">Reference proteome</keyword>
<dbReference type="Proteomes" id="UP000031408">
    <property type="component" value="Unassembled WGS sequence"/>
</dbReference>